<evidence type="ECO:0000313" key="2">
    <source>
        <dbReference type="Proteomes" id="UP001501169"/>
    </source>
</evidence>
<proteinExistence type="predicted"/>
<dbReference type="Proteomes" id="UP001501169">
    <property type="component" value="Unassembled WGS sequence"/>
</dbReference>
<name>A0ABN1E873_9GAMM</name>
<dbReference type="EMBL" id="BAAAEO010000005">
    <property type="protein sequence ID" value="GAA0561188.1"/>
    <property type="molecule type" value="Genomic_DNA"/>
</dbReference>
<comment type="caution">
    <text evidence="1">The sequence shown here is derived from an EMBL/GenBank/DDBJ whole genome shotgun (WGS) entry which is preliminary data.</text>
</comment>
<keyword evidence="2" id="KW-1185">Reference proteome</keyword>
<evidence type="ECO:0000313" key="1">
    <source>
        <dbReference type="EMBL" id="GAA0561188.1"/>
    </source>
</evidence>
<sequence length="106" mass="12465">MLVNGMNFYLLEDYIKVGSDIYSSWLKRGEVTDFFKEIYLNKTEGLAKISFKPKEEKCFNFNLDKSYELKSGKYYIGHYFLYDGYVLEGEEVSFFSVSSNIIVIQK</sequence>
<protein>
    <submittedName>
        <fullName evidence="1">Uncharacterized protein</fullName>
    </submittedName>
</protein>
<gene>
    <name evidence="1" type="ORF">GCM10009098_31600</name>
</gene>
<organism evidence="1 2">
    <name type="scientific">Rheinheimera aquimaris</name>
    <dbReference type="NCBI Taxonomy" id="412437"/>
    <lineage>
        <taxon>Bacteria</taxon>
        <taxon>Pseudomonadati</taxon>
        <taxon>Pseudomonadota</taxon>
        <taxon>Gammaproteobacteria</taxon>
        <taxon>Chromatiales</taxon>
        <taxon>Chromatiaceae</taxon>
        <taxon>Rheinheimera</taxon>
    </lineage>
</organism>
<reference evidence="1 2" key="1">
    <citation type="journal article" date="2019" name="Int. J. Syst. Evol. Microbiol.">
        <title>The Global Catalogue of Microorganisms (GCM) 10K type strain sequencing project: providing services to taxonomists for standard genome sequencing and annotation.</title>
        <authorList>
            <consortium name="The Broad Institute Genomics Platform"/>
            <consortium name="The Broad Institute Genome Sequencing Center for Infectious Disease"/>
            <person name="Wu L."/>
            <person name="Ma J."/>
        </authorList>
    </citation>
    <scope>NUCLEOTIDE SEQUENCE [LARGE SCALE GENOMIC DNA]</scope>
    <source>
        <strain evidence="1 2">JCM 14331</strain>
    </source>
</reference>
<accession>A0ABN1E873</accession>